<organism evidence="3 4">
    <name type="scientific">Psychroflexus planctonicus</name>
    <dbReference type="NCBI Taxonomy" id="1526575"/>
    <lineage>
        <taxon>Bacteria</taxon>
        <taxon>Pseudomonadati</taxon>
        <taxon>Bacteroidota</taxon>
        <taxon>Flavobacteriia</taxon>
        <taxon>Flavobacteriales</taxon>
        <taxon>Flavobacteriaceae</taxon>
        <taxon>Psychroflexus</taxon>
    </lineage>
</organism>
<evidence type="ECO:0000313" key="3">
    <source>
        <dbReference type="EMBL" id="GGE30188.1"/>
    </source>
</evidence>
<comment type="caution">
    <text evidence="3">The sequence shown here is derived from an EMBL/GenBank/DDBJ whole genome shotgun (WGS) entry which is preliminary data.</text>
</comment>
<name>A0ABQ1SFR8_9FLAO</name>
<dbReference type="RefSeq" id="WP_188457839.1">
    <property type="nucleotide sequence ID" value="NZ_BMGM01000003.1"/>
</dbReference>
<feature type="signal peptide" evidence="1">
    <location>
        <begin position="1"/>
        <end position="18"/>
    </location>
</feature>
<feature type="chain" id="PRO_5046458862" description="DUF2147 domain-containing protein" evidence="1">
    <location>
        <begin position="19"/>
        <end position="142"/>
    </location>
</feature>
<dbReference type="Pfam" id="PF09917">
    <property type="entry name" value="DUF2147"/>
    <property type="match status" value="1"/>
</dbReference>
<feature type="domain" description="DUF2147" evidence="2">
    <location>
        <begin position="23"/>
        <end position="139"/>
    </location>
</feature>
<proteinExistence type="predicted"/>
<reference evidence="4" key="1">
    <citation type="journal article" date="2019" name="Int. J. Syst. Evol. Microbiol.">
        <title>The Global Catalogue of Microorganisms (GCM) 10K type strain sequencing project: providing services to taxonomists for standard genome sequencing and annotation.</title>
        <authorList>
            <consortium name="The Broad Institute Genomics Platform"/>
            <consortium name="The Broad Institute Genome Sequencing Center for Infectious Disease"/>
            <person name="Wu L."/>
            <person name="Ma J."/>
        </authorList>
    </citation>
    <scope>NUCLEOTIDE SEQUENCE [LARGE SCALE GENOMIC DNA]</scope>
    <source>
        <strain evidence="4">CGMCC 1.12931</strain>
    </source>
</reference>
<sequence length="142" mass="16481">MKYFLIALSILFSLNSFSQDVTGKWITIDEETNVEKSIVEIFKKDGKYYGKIVEFLEDDAKPDEPCQHCKGDMKGKKLMGFEVLKNFEKDGVEYVDGKIIDPENDKTYDGKIWVDEDDSSILNLRGYISIVYKTIQWKRAED</sequence>
<dbReference type="InterPro" id="IPR019223">
    <property type="entry name" value="DUF2147"/>
</dbReference>
<keyword evidence="4" id="KW-1185">Reference proteome</keyword>
<dbReference type="EMBL" id="BMGM01000003">
    <property type="protein sequence ID" value="GGE30188.1"/>
    <property type="molecule type" value="Genomic_DNA"/>
</dbReference>
<protein>
    <recommendedName>
        <fullName evidence="2">DUF2147 domain-containing protein</fullName>
    </recommendedName>
</protein>
<accession>A0ABQ1SFR8</accession>
<keyword evidence="1" id="KW-0732">Signal</keyword>
<gene>
    <name evidence="3" type="ORF">GCM10010832_08310</name>
</gene>
<evidence type="ECO:0000259" key="2">
    <source>
        <dbReference type="Pfam" id="PF09917"/>
    </source>
</evidence>
<dbReference type="PANTHER" id="PTHR36919:SF3">
    <property type="entry name" value="BLL5882 PROTEIN"/>
    <property type="match status" value="1"/>
</dbReference>
<dbReference type="Gene3D" id="2.40.128.520">
    <property type="match status" value="1"/>
</dbReference>
<evidence type="ECO:0000256" key="1">
    <source>
        <dbReference type="SAM" id="SignalP"/>
    </source>
</evidence>
<evidence type="ECO:0000313" key="4">
    <source>
        <dbReference type="Proteomes" id="UP000599179"/>
    </source>
</evidence>
<dbReference type="PANTHER" id="PTHR36919">
    <property type="entry name" value="BLR1215 PROTEIN"/>
    <property type="match status" value="1"/>
</dbReference>
<dbReference type="Proteomes" id="UP000599179">
    <property type="component" value="Unassembled WGS sequence"/>
</dbReference>